<dbReference type="Proteomes" id="UP001596447">
    <property type="component" value="Unassembled WGS sequence"/>
</dbReference>
<comment type="caution">
    <text evidence="3">The sequence shown here is derived from an EMBL/GenBank/DDBJ whole genome shotgun (WGS) entry which is preliminary data.</text>
</comment>
<sequence length="50" mass="5681">MNVLEVLAVVVLGYFVFVAVWLTKIEDYLAEAEENRAETRSPNRGEPRGE</sequence>
<organism evidence="3 4">
    <name type="scientific">Halospeciosus flavus</name>
    <dbReference type="NCBI Taxonomy" id="3032283"/>
    <lineage>
        <taxon>Archaea</taxon>
        <taxon>Methanobacteriati</taxon>
        <taxon>Methanobacteriota</taxon>
        <taxon>Stenosarchaea group</taxon>
        <taxon>Halobacteria</taxon>
        <taxon>Halobacteriales</taxon>
        <taxon>Halobacteriaceae</taxon>
        <taxon>Halospeciosus</taxon>
    </lineage>
</organism>
<keyword evidence="4" id="KW-1185">Reference proteome</keyword>
<protein>
    <recommendedName>
        <fullName evidence="5">CcmD family protein</fullName>
    </recommendedName>
</protein>
<evidence type="ECO:0000313" key="3">
    <source>
        <dbReference type="EMBL" id="MFC7198578.1"/>
    </source>
</evidence>
<keyword evidence="1" id="KW-0812">Transmembrane</keyword>
<evidence type="ECO:0000313" key="4">
    <source>
        <dbReference type="Proteomes" id="UP001596447"/>
    </source>
</evidence>
<evidence type="ECO:0000313" key="2">
    <source>
        <dbReference type="EMBL" id="MFC7197954.1"/>
    </source>
</evidence>
<dbReference type="AlphaFoldDB" id="A0ABD5Z087"/>
<evidence type="ECO:0000256" key="1">
    <source>
        <dbReference type="SAM" id="Phobius"/>
    </source>
</evidence>
<keyword evidence="1" id="KW-1133">Transmembrane helix</keyword>
<reference evidence="4" key="2">
    <citation type="journal article" date="2019" name="Int. J. Syst. Evol. Microbiol.">
        <title>The Global Catalogue of Microorganisms (GCM) 10K type strain sequencing project: providing services to taxonomists for standard genome sequencing and annotation.</title>
        <authorList>
            <consortium name="The Broad Institute Genomics Platform"/>
            <consortium name="The Broad Institute Genome Sequencing Center for Infectious Disease"/>
            <person name="Wu L."/>
            <person name="Ma J."/>
        </authorList>
    </citation>
    <scope>NUCLEOTIDE SEQUENCE [LARGE SCALE GENOMIC DNA]</scope>
    <source>
        <strain evidence="4">XZGYJ-43</strain>
    </source>
</reference>
<dbReference type="EMBL" id="JBHTAR010000011">
    <property type="protein sequence ID" value="MFC7198578.1"/>
    <property type="molecule type" value="Genomic_DNA"/>
</dbReference>
<evidence type="ECO:0008006" key="5">
    <source>
        <dbReference type="Google" id="ProtNLM"/>
    </source>
</evidence>
<reference evidence="3" key="3">
    <citation type="submission" date="2024-09" db="EMBL/GenBank/DDBJ databases">
        <authorList>
            <person name="Sun Q."/>
        </authorList>
    </citation>
    <scope>NUCLEOTIDE SEQUENCE</scope>
    <source>
        <strain evidence="3">NBRC 114356</strain>
    </source>
</reference>
<dbReference type="RefSeq" id="WP_279528540.1">
    <property type="nucleotide sequence ID" value="NZ_CP122312.1"/>
</dbReference>
<name>A0ABD5Z087_9EURY</name>
<reference evidence="3" key="1">
    <citation type="journal article" date="2014" name="Int. J. Syst. Evol. Microbiol.">
        <title>Complete genome sequence of Corynebacterium casei LMG S-19264T (=DSM 44701T), isolated from a smear-ripened cheese.</title>
        <authorList>
            <consortium name="US DOE Joint Genome Institute (JGI-PGF)"/>
            <person name="Walter F."/>
            <person name="Albersmeier A."/>
            <person name="Kalinowski J."/>
            <person name="Ruckert C."/>
        </authorList>
    </citation>
    <scope>NUCLEOTIDE SEQUENCE [LARGE SCALE GENOMIC DNA]</scope>
    <source>
        <strain evidence="3">NBRC 114356</strain>
    </source>
</reference>
<keyword evidence="1" id="KW-0472">Membrane</keyword>
<dbReference type="EMBL" id="JBHTAR010000001">
    <property type="protein sequence ID" value="MFC7197954.1"/>
    <property type="molecule type" value="Genomic_DNA"/>
</dbReference>
<gene>
    <name evidence="2" type="ORF">ACFQJ9_00270</name>
    <name evidence="3" type="ORF">ACFQJ9_03910</name>
</gene>
<feature type="transmembrane region" description="Helical" evidence="1">
    <location>
        <begin position="6"/>
        <end position="23"/>
    </location>
</feature>
<proteinExistence type="predicted"/>
<accession>A0ABD5Z087</accession>